<evidence type="ECO:0000259" key="22">
    <source>
        <dbReference type="PROSITE" id="PS50011"/>
    </source>
</evidence>
<organism evidence="23 24">
    <name type="scientific">Cucurbita argyrosperma subsp. sororia</name>
    <dbReference type="NCBI Taxonomy" id="37648"/>
    <lineage>
        <taxon>Eukaryota</taxon>
        <taxon>Viridiplantae</taxon>
        <taxon>Streptophyta</taxon>
        <taxon>Embryophyta</taxon>
        <taxon>Tracheophyta</taxon>
        <taxon>Spermatophyta</taxon>
        <taxon>Magnoliopsida</taxon>
        <taxon>eudicotyledons</taxon>
        <taxon>Gunneridae</taxon>
        <taxon>Pentapetalae</taxon>
        <taxon>rosids</taxon>
        <taxon>fabids</taxon>
        <taxon>Cucurbitales</taxon>
        <taxon>Cucurbitaceae</taxon>
        <taxon>Cucurbiteae</taxon>
        <taxon>Cucurbita</taxon>
    </lineage>
</organism>
<dbReference type="InterPro" id="IPR052232">
    <property type="entry name" value="RLK_Ser/Thr-Kinase"/>
</dbReference>
<reference evidence="23 24" key="1">
    <citation type="journal article" date="2021" name="Hortic Res">
        <title>The domestication of Cucurbita argyrosperma as revealed by the genome of its wild relative.</title>
        <authorList>
            <person name="Barrera-Redondo J."/>
            <person name="Sanchez-de la Vega G."/>
            <person name="Aguirre-Liguori J.A."/>
            <person name="Castellanos-Morales G."/>
            <person name="Gutierrez-Guerrero Y.T."/>
            <person name="Aguirre-Dugua X."/>
            <person name="Aguirre-Planter E."/>
            <person name="Tenaillon M.I."/>
            <person name="Lira-Saade R."/>
            <person name="Eguiarte L.E."/>
        </authorList>
    </citation>
    <scope>NUCLEOTIDE SEQUENCE [LARGE SCALE GENOMIC DNA]</scope>
    <source>
        <strain evidence="23">JBR-2021</strain>
    </source>
</reference>
<evidence type="ECO:0000256" key="2">
    <source>
        <dbReference type="ARBA" id="ARBA00009768"/>
    </source>
</evidence>
<keyword evidence="6 18" id="KW-0853">WD repeat</keyword>
<keyword evidence="11" id="KW-0418">Kinase</keyword>
<keyword evidence="5" id="KW-0597">Phosphoprotein</keyword>
<evidence type="ECO:0000313" key="24">
    <source>
        <dbReference type="Proteomes" id="UP000685013"/>
    </source>
</evidence>
<dbReference type="FunFam" id="2.130.10.10:FF:000580">
    <property type="entry name" value="Guanine nucleotide-binding protein subunit beta"/>
    <property type="match status" value="1"/>
</dbReference>
<dbReference type="PROSITE" id="PS50011">
    <property type="entry name" value="PROTEIN_KINASE_DOM"/>
    <property type="match status" value="1"/>
</dbReference>
<keyword evidence="10 19" id="KW-0547">Nucleotide-binding</keyword>
<evidence type="ECO:0000256" key="15">
    <source>
        <dbReference type="ARBA" id="ARBA00023224"/>
    </source>
</evidence>
<dbReference type="FunFam" id="3.30.200.20:FF:000173">
    <property type="entry name" value="Probable serine/threonine-protein kinase At1g01540"/>
    <property type="match status" value="1"/>
</dbReference>
<dbReference type="EC" id="2.7.11.1" evidence="3"/>
<comment type="similarity">
    <text evidence="2">Belongs to the WD repeat G protein beta family.</text>
</comment>
<dbReference type="InterPro" id="IPR001680">
    <property type="entry name" value="WD40_rpt"/>
</dbReference>
<dbReference type="Pfam" id="PF25391">
    <property type="entry name" value="WD40_Gbeta"/>
    <property type="match status" value="1"/>
</dbReference>
<evidence type="ECO:0000256" key="7">
    <source>
        <dbReference type="ARBA" id="ARBA00022679"/>
    </source>
</evidence>
<dbReference type="InterPro" id="IPR001245">
    <property type="entry name" value="Ser-Thr/Tyr_kinase_cat_dom"/>
</dbReference>
<dbReference type="PANTHER" id="PTHR47984">
    <property type="entry name" value="OS01G0323000 PROTEIN"/>
    <property type="match status" value="1"/>
</dbReference>
<dbReference type="CDD" id="cd14066">
    <property type="entry name" value="STKc_IRAK"/>
    <property type="match status" value="1"/>
</dbReference>
<evidence type="ECO:0000313" key="23">
    <source>
        <dbReference type="EMBL" id="KAG6588440.1"/>
    </source>
</evidence>
<evidence type="ECO:0000256" key="13">
    <source>
        <dbReference type="ARBA" id="ARBA00022989"/>
    </source>
</evidence>
<dbReference type="InterPro" id="IPR008271">
    <property type="entry name" value="Ser/Thr_kinase_AS"/>
</dbReference>
<evidence type="ECO:0000256" key="21">
    <source>
        <dbReference type="SAM" id="Phobius"/>
    </source>
</evidence>
<evidence type="ECO:0000256" key="17">
    <source>
        <dbReference type="ARBA" id="ARBA00048679"/>
    </source>
</evidence>
<evidence type="ECO:0000256" key="14">
    <source>
        <dbReference type="ARBA" id="ARBA00023136"/>
    </source>
</evidence>
<evidence type="ECO:0000256" key="18">
    <source>
        <dbReference type="PROSITE-ProRule" id="PRU00221"/>
    </source>
</evidence>
<keyword evidence="24" id="KW-1185">Reference proteome</keyword>
<dbReference type="GO" id="GO:0004674">
    <property type="term" value="F:protein serine/threonine kinase activity"/>
    <property type="evidence" value="ECO:0007669"/>
    <property type="project" value="UniProtKB-KW"/>
</dbReference>
<keyword evidence="9" id="KW-0677">Repeat</keyword>
<keyword evidence="7" id="KW-0808">Transferase</keyword>
<evidence type="ECO:0000256" key="11">
    <source>
        <dbReference type="ARBA" id="ARBA00022777"/>
    </source>
</evidence>
<comment type="caution">
    <text evidence="23">The sequence shown here is derived from an EMBL/GenBank/DDBJ whole genome shotgun (WGS) entry which is preliminary data.</text>
</comment>
<name>A0AAV6MVM3_9ROSI</name>
<dbReference type="CDD" id="cd00200">
    <property type="entry name" value="WD40"/>
    <property type="match status" value="1"/>
</dbReference>
<dbReference type="PROSITE" id="PS00678">
    <property type="entry name" value="WD_REPEATS_1"/>
    <property type="match status" value="1"/>
</dbReference>
<feature type="domain" description="Protein kinase" evidence="22">
    <location>
        <begin position="154"/>
        <end position="433"/>
    </location>
</feature>
<evidence type="ECO:0000256" key="20">
    <source>
        <dbReference type="SAM" id="MobiDB-lite"/>
    </source>
</evidence>
<feature type="repeat" description="WD" evidence="18">
    <location>
        <begin position="638"/>
        <end position="680"/>
    </location>
</feature>
<accession>A0AAV6MVM3</accession>
<keyword evidence="4" id="KW-0723">Serine/threonine-protein kinase</keyword>
<evidence type="ECO:0000256" key="4">
    <source>
        <dbReference type="ARBA" id="ARBA00022527"/>
    </source>
</evidence>
<protein>
    <recommendedName>
        <fullName evidence="3">non-specific serine/threonine protein kinase</fullName>
        <ecNumber evidence="3">2.7.11.1</ecNumber>
    </recommendedName>
</protein>
<feature type="binding site" evidence="19">
    <location>
        <position position="182"/>
    </location>
    <ligand>
        <name>ATP</name>
        <dbReference type="ChEBI" id="CHEBI:30616"/>
    </ligand>
</feature>
<dbReference type="InterPro" id="IPR000719">
    <property type="entry name" value="Prot_kinase_dom"/>
</dbReference>
<dbReference type="GO" id="GO:0005886">
    <property type="term" value="C:plasma membrane"/>
    <property type="evidence" value="ECO:0007669"/>
    <property type="project" value="UniProtKB-ARBA"/>
</dbReference>
<dbReference type="PROSITE" id="PS50294">
    <property type="entry name" value="WD_REPEATS_REGION"/>
    <property type="match status" value="5"/>
</dbReference>
<dbReference type="GO" id="GO:0005524">
    <property type="term" value="F:ATP binding"/>
    <property type="evidence" value="ECO:0007669"/>
    <property type="project" value="UniProtKB-UniRule"/>
</dbReference>
<dbReference type="PANTHER" id="PTHR47984:SF31">
    <property type="entry name" value="OS03G0227900 PROTEIN"/>
    <property type="match status" value="1"/>
</dbReference>
<feature type="repeat" description="WD" evidence="18">
    <location>
        <begin position="728"/>
        <end position="769"/>
    </location>
</feature>
<gene>
    <name evidence="23" type="ORF">SDJN03_17005</name>
</gene>
<comment type="catalytic activity">
    <reaction evidence="17">
        <text>L-seryl-[protein] + ATP = O-phospho-L-seryl-[protein] + ADP + H(+)</text>
        <dbReference type="Rhea" id="RHEA:17989"/>
        <dbReference type="Rhea" id="RHEA-COMP:9863"/>
        <dbReference type="Rhea" id="RHEA-COMP:11604"/>
        <dbReference type="ChEBI" id="CHEBI:15378"/>
        <dbReference type="ChEBI" id="CHEBI:29999"/>
        <dbReference type="ChEBI" id="CHEBI:30616"/>
        <dbReference type="ChEBI" id="CHEBI:83421"/>
        <dbReference type="ChEBI" id="CHEBI:456216"/>
        <dbReference type="EC" id="2.7.11.1"/>
    </reaction>
</comment>
<evidence type="ECO:0000256" key="8">
    <source>
        <dbReference type="ARBA" id="ARBA00022692"/>
    </source>
</evidence>
<keyword evidence="12 19" id="KW-0067">ATP-binding</keyword>
<dbReference type="InterPro" id="IPR016346">
    <property type="entry name" value="G-protein_beta_1-5"/>
</dbReference>
<dbReference type="PROSITE" id="PS50082">
    <property type="entry name" value="WD_REPEATS_2"/>
    <property type="match status" value="5"/>
</dbReference>
<keyword evidence="8 21" id="KW-0812">Transmembrane</keyword>
<dbReference type="SMART" id="SM00320">
    <property type="entry name" value="WD40"/>
    <property type="match status" value="7"/>
</dbReference>
<sequence>MAVSGSNSTEIHPADESSSSSSTTSLSNLKIYAAIGVIVACVIAACALIFLCFRRNRDSRKHKMRVKHSSGLIPLVSKEIAEIKESDPTADCEKGEVVRVEKKMEIEFESGVGKKSQESDVSGGGRSDMSVEDQNLGWGRWYSLKELEMATDGFLEENVIGEGGYGIVYRGVSPDGSVVAVKSLLNNKGQAEKEFKVEVEAIGKVRHKNLVGLIGFCAEGAQRMLVFEYIDNGNLEQWLHGDVGPVSPLTWDIRMKIALGTAKGLAYLHEGLEPKVVHRDVKSSNILLDRKWNAKVSDFGLAKLLQPEATYVTTRVMGTFGYVSPEYASTGMLNEGSDVYSFGVLLMEIITGRSPIDYSRPPGEMNLVDWFKGMVANRRGEEVVDPLIEIPPSPRALKRLLLVCLRCIDLDANKRPKMGQIVHMLEADDFPYRSELRSVRDKDSQPSRLDVPSKLPSKHAVVYGFIEARFGRVDGVSWLKFLFSSKMSVSELKERHVAAIEMVNSLRESLKEKRRSLLDTDVAAFARSQGKRPVCFGATDLVCCRTLQGHTGKVYSLDWTLERNRIVSASKDGRLIVWNALTSQKTHAIKLPCPWVMTCAFSPSGQSVAGGGLDSVCSIFNLNSPNDRDGNLPVSRTLSGHKGYVSCCQYVPDDDNHLITGSGDQTCVLWDITTGLRTSVFGGEFQSGHTADVSSVSISGSNTFISGSCDATARLWDTRVASRAVQTFHGHDGDVNTVKFFPDGNRFGTGSDDGTCRLYDIRTGHVLQVYHQLHSDDTNPHVTSIAFSISGRLLFAGYKNGDCYVWDTLLAQMVLNLGTLHNSHEGPITCLGLSADGSALCTGSWDSNLKIWAFGGQRKVN</sequence>
<evidence type="ECO:0000256" key="10">
    <source>
        <dbReference type="ARBA" id="ARBA00022741"/>
    </source>
</evidence>
<dbReference type="AlphaFoldDB" id="A0AAV6MVM3"/>
<dbReference type="FunFam" id="1.10.510.10:FF:000035">
    <property type="entry name" value="Putative receptor-like serine/threonine-protein kinase"/>
    <property type="match status" value="1"/>
</dbReference>
<evidence type="ECO:0000256" key="19">
    <source>
        <dbReference type="PROSITE-ProRule" id="PRU10141"/>
    </source>
</evidence>
<evidence type="ECO:0000256" key="12">
    <source>
        <dbReference type="ARBA" id="ARBA00022840"/>
    </source>
</evidence>
<evidence type="ECO:0000256" key="1">
    <source>
        <dbReference type="ARBA" id="ARBA00004167"/>
    </source>
</evidence>
<evidence type="ECO:0000256" key="5">
    <source>
        <dbReference type="ARBA" id="ARBA00022553"/>
    </source>
</evidence>
<dbReference type="Proteomes" id="UP000685013">
    <property type="component" value="Chromosome 11"/>
</dbReference>
<evidence type="ECO:0000256" key="9">
    <source>
        <dbReference type="ARBA" id="ARBA00022737"/>
    </source>
</evidence>
<feature type="transmembrane region" description="Helical" evidence="21">
    <location>
        <begin position="31"/>
        <end position="53"/>
    </location>
</feature>
<feature type="repeat" description="WD" evidence="18">
    <location>
        <begin position="686"/>
        <end position="726"/>
    </location>
</feature>
<dbReference type="GO" id="GO:0007165">
    <property type="term" value="P:signal transduction"/>
    <property type="evidence" value="ECO:0007669"/>
    <property type="project" value="UniProtKB-KW"/>
</dbReference>
<keyword evidence="13 21" id="KW-1133">Transmembrane helix</keyword>
<comment type="subcellular location">
    <subcellularLocation>
        <location evidence="1">Membrane</location>
        <topology evidence="1">Single-pass membrane protein</topology>
    </subcellularLocation>
</comment>
<comment type="catalytic activity">
    <reaction evidence="16">
        <text>L-threonyl-[protein] + ATP = O-phospho-L-threonyl-[protein] + ADP + H(+)</text>
        <dbReference type="Rhea" id="RHEA:46608"/>
        <dbReference type="Rhea" id="RHEA-COMP:11060"/>
        <dbReference type="Rhea" id="RHEA-COMP:11605"/>
        <dbReference type="ChEBI" id="CHEBI:15378"/>
        <dbReference type="ChEBI" id="CHEBI:30013"/>
        <dbReference type="ChEBI" id="CHEBI:30616"/>
        <dbReference type="ChEBI" id="CHEBI:61977"/>
        <dbReference type="ChEBI" id="CHEBI:456216"/>
        <dbReference type="EC" id="2.7.11.1"/>
    </reaction>
</comment>
<dbReference type="SMART" id="SM00220">
    <property type="entry name" value="S_TKc"/>
    <property type="match status" value="1"/>
</dbReference>
<dbReference type="Pfam" id="PF07714">
    <property type="entry name" value="PK_Tyr_Ser-Thr"/>
    <property type="match status" value="1"/>
</dbReference>
<dbReference type="PROSITE" id="PS00108">
    <property type="entry name" value="PROTEIN_KINASE_ST"/>
    <property type="match status" value="1"/>
</dbReference>
<evidence type="ECO:0000256" key="6">
    <source>
        <dbReference type="ARBA" id="ARBA00022574"/>
    </source>
</evidence>
<feature type="region of interest" description="Disordered" evidence="20">
    <location>
        <begin position="1"/>
        <end position="23"/>
    </location>
</feature>
<keyword evidence="14 21" id="KW-0472">Membrane</keyword>
<evidence type="ECO:0000256" key="16">
    <source>
        <dbReference type="ARBA" id="ARBA00047899"/>
    </source>
</evidence>
<proteinExistence type="inferred from homology"/>
<dbReference type="InterPro" id="IPR017441">
    <property type="entry name" value="Protein_kinase_ATP_BS"/>
</dbReference>
<feature type="repeat" description="WD" evidence="18">
    <location>
        <begin position="547"/>
        <end position="588"/>
    </location>
</feature>
<dbReference type="EMBL" id="JAGKQH010000011">
    <property type="protein sequence ID" value="KAG6588440.1"/>
    <property type="molecule type" value="Genomic_DNA"/>
</dbReference>
<feature type="repeat" description="WD" evidence="18">
    <location>
        <begin position="821"/>
        <end position="861"/>
    </location>
</feature>
<evidence type="ECO:0000256" key="3">
    <source>
        <dbReference type="ARBA" id="ARBA00012513"/>
    </source>
</evidence>
<feature type="non-terminal residue" evidence="23">
    <location>
        <position position="1"/>
    </location>
</feature>
<feature type="compositionally biased region" description="Polar residues" evidence="20">
    <location>
        <begin position="1"/>
        <end position="10"/>
    </location>
</feature>
<dbReference type="InterPro" id="IPR019775">
    <property type="entry name" value="WD40_repeat_CS"/>
</dbReference>
<keyword evidence="15" id="KW-0807">Transducer</keyword>
<dbReference type="PROSITE" id="PS00107">
    <property type="entry name" value="PROTEIN_KINASE_ATP"/>
    <property type="match status" value="1"/>
</dbReference>